<keyword evidence="24" id="KW-1185">Reference proteome</keyword>
<dbReference type="SUPFAM" id="SSF57667">
    <property type="entry name" value="beta-beta-alpha zinc fingers"/>
    <property type="match status" value="2"/>
</dbReference>
<evidence type="ECO:0000256" key="5">
    <source>
        <dbReference type="ARBA" id="ARBA00012158"/>
    </source>
</evidence>
<dbReference type="GO" id="GO:0000224">
    <property type="term" value="F:peptide-N4-(N-acetyl-beta-glucosaminyl)asparagine amidase activity"/>
    <property type="evidence" value="ECO:0007669"/>
    <property type="project" value="UniProtKB-EC"/>
</dbReference>
<evidence type="ECO:0000256" key="11">
    <source>
        <dbReference type="ARBA" id="ARBA00022801"/>
    </source>
</evidence>
<evidence type="ECO:0000256" key="1">
    <source>
        <dbReference type="ARBA" id="ARBA00001650"/>
    </source>
</evidence>
<evidence type="ECO:0000256" key="19">
    <source>
        <dbReference type="PROSITE-ProRule" id="PRU00731"/>
    </source>
</evidence>
<feature type="domain" description="C2H2-type" evidence="21">
    <location>
        <begin position="843"/>
        <end position="871"/>
    </location>
</feature>
<evidence type="ECO:0000256" key="20">
    <source>
        <dbReference type="SAM" id="MobiDB-lite"/>
    </source>
</evidence>
<evidence type="ECO:0000256" key="2">
    <source>
        <dbReference type="ARBA" id="ARBA00001947"/>
    </source>
</evidence>
<dbReference type="Proteomes" id="UP000549394">
    <property type="component" value="Unassembled WGS sequence"/>
</dbReference>
<keyword evidence="9" id="KW-0677">Repeat</keyword>
<dbReference type="Pfam" id="PF09409">
    <property type="entry name" value="PUB"/>
    <property type="match status" value="1"/>
</dbReference>
<dbReference type="Pfam" id="PF00096">
    <property type="entry name" value="zf-C2H2"/>
    <property type="match status" value="1"/>
</dbReference>
<dbReference type="SMART" id="SM00460">
    <property type="entry name" value="TGc"/>
    <property type="match status" value="1"/>
</dbReference>
<dbReference type="EC" id="3.5.1.52" evidence="5"/>
<evidence type="ECO:0000256" key="16">
    <source>
        <dbReference type="ARBA" id="ARBA00029604"/>
    </source>
</evidence>
<gene>
    <name evidence="23" type="ORF">DGYR_LOCUS4803</name>
</gene>
<dbReference type="InterPro" id="IPR036236">
    <property type="entry name" value="Znf_C2H2_sf"/>
</dbReference>
<evidence type="ECO:0000259" key="22">
    <source>
        <dbReference type="PROSITE" id="PS51398"/>
    </source>
</evidence>
<dbReference type="Pfam" id="PF01841">
    <property type="entry name" value="Transglut_core"/>
    <property type="match status" value="1"/>
</dbReference>
<keyword evidence="14" id="KW-0804">Transcription</keyword>
<dbReference type="InterPro" id="IPR018997">
    <property type="entry name" value="PUB_domain"/>
</dbReference>
<dbReference type="SUPFAM" id="SSF54001">
    <property type="entry name" value="Cysteine proteinases"/>
    <property type="match status" value="1"/>
</dbReference>
<dbReference type="InterPro" id="IPR038765">
    <property type="entry name" value="Papain-like_cys_pep_sf"/>
</dbReference>
<evidence type="ECO:0000256" key="14">
    <source>
        <dbReference type="ARBA" id="ARBA00023163"/>
    </source>
</evidence>
<dbReference type="PROSITE" id="PS50157">
    <property type="entry name" value="ZINC_FINGER_C2H2_2"/>
    <property type="match status" value="3"/>
</dbReference>
<evidence type="ECO:0000313" key="23">
    <source>
        <dbReference type="EMBL" id="CAD5116155.1"/>
    </source>
</evidence>
<dbReference type="InterPro" id="IPR002931">
    <property type="entry name" value="Transglutaminase-like"/>
</dbReference>
<dbReference type="PROSITE" id="PS51398">
    <property type="entry name" value="PAW"/>
    <property type="match status" value="1"/>
</dbReference>
<dbReference type="FunFam" id="3.30.160.60:FF:000032">
    <property type="entry name" value="Krueppel-like factor 4"/>
    <property type="match status" value="1"/>
</dbReference>
<dbReference type="Gene3D" id="3.10.620.30">
    <property type="match status" value="1"/>
</dbReference>
<dbReference type="Pfam" id="PF04721">
    <property type="entry name" value="PAW"/>
    <property type="match status" value="1"/>
</dbReference>
<evidence type="ECO:0000256" key="12">
    <source>
        <dbReference type="ARBA" id="ARBA00022833"/>
    </source>
</evidence>
<dbReference type="InterPro" id="IPR038680">
    <property type="entry name" value="PAW_sf"/>
</dbReference>
<dbReference type="InterPro" id="IPR036339">
    <property type="entry name" value="PUB-like_dom_sf"/>
</dbReference>
<dbReference type="SMART" id="SM00613">
    <property type="entry name" value="PAW"/>
    <property type="match status" value="1"/>
</dbReference>
<evidence type="ECO:0000256" key="3">
    <source>
        <dbReference type="ARBA" id="ARBA00004496"/>
    </source>
</evidence>
<keyword evidence="10 18" id="KW-0863">Zinc-finger</keyword>
<evidence type="ECO:0000256" key="6">
    <source>
        <dbReference type="ARBA" id="ARBA00018546"/>
    </source>
</evidence>
<dbReference type="FunFam" id="2.20.25.10:FF:000011">
    <property type="entry name" value="peptide-N(4)-(N-acetyl-beta- glucosaminyl)asparagine amidase"/>
    <property type="match status" value="1"/>
</dbReference>
<evidence type="ECO:0000256" key="13">
    <source>
        <dbReference type="ARBA" id="ARBA00023015"/>
    </source>
</evidence>
<dbReference type="InterPro" id="IPR008979">
    <property type="entry name" value="Galactose-bd-like_sf"/>
</dbReference>
<dbReference type="AlphaFoldDB" id="A0A7I8VLE9"/>
<keyword evidence="8" id="KW-0479">Metal-binding</keyword>
<comment type="catalytic activity">
    <reaction evidence="1">
        <text>Hydrolysis of an N(4)-(acetyl-beta-D-glucosaminyl)asparagine residue in which the glucosamine residue may be further glycosylated, to yield a (substituted) N-acetyl-beta-D-glucosaminylamine and a peptide containing an aspartate residue.</text>
        <dbReference type="EC" id="3.5.1.52"/>
    </reaction>
</comment>
<dbReference type="GO" id="GO:0005634">
    <property type="term" value="C:nucleus"/>
    <property type="evidence" value="ECO:0007669"/>
    <property type="project" value="TreeGrafter"/>
</dbReference>
<keyword evidence="12" id="KW-0862">Zinc</keyword>
<dbReference type="OrthoDB" id="409136at2759"/>
<feature type="region of interest" description="Disordered" evidence="20">
    <location>
        <begin position="651"/>
        <end position="676"/>
    </location>
</feature>
<feature type="domain" description="C2H2-type" evidence="21">
    <location>
        <begin position="787"/>
        <end position="814"/>
    </location>
</feature>
<dbReference type="Gene3D" id="1.20.58.2190">
    <property type="match status" value="1"/>
</dbReference>
<dbReference type="GO" id="GO:0006516">
    <property type="term" value="P:glycoprotein catabolic process"/>
    <property type="evidence" value="ECO:0007669"/>
    <property type="project" value="InterPro"/>
</dbReference>
<evidence type="ECO:0000256" key="9">
    <source>
        <dbReference type="ARBA" id="ARBA00022737"/>
    </source>
</evidence>
<dbReference type="Gene3D" id="2.20.25.10">
    <property type="match status" value="1"/>
</dbReference>
<feature type="domain" description="C2H2-type" evidence="21">
    <location>
        <begin position="815"/>
        <end position="842"/>
    </location>
</feature>
<dbReference type="PANTHER" id="PTHR12143:SF19">
    <property type="entry name" value="PEPTIDE-N(4)-(N-ACETYL-BETA-GLUCOSAMINYL)ASPARAGINE AMIDASE"/>
    <property type="match status" value="1"/>
</dbReference>
<keyword evidence="13" id="KW-0805">Transcription regulation</keyword>
<dbReference type="FunFam" id="2.60.120.1020:FF:000001">
    <property type="entry name" value="Peptide-N(4)-(N-acetyl-beta-glucosaminyl)asparagine amidase"/>
    <property type="match status" value="1"/>
</dbReference>
<dbReference type="SMART" id="SM00580">
    <property type="entry name" value="PUG"/>
    <property type="match status" value="1"/>
</dbReference>
<dbReference type="SUPFAM" id="SSF143503">
    <property type="entry name" value="PUG domain-like"/>
    <property type="match status" value="1"/>
</dbReference>
<protein>
    <recommendedName>
        <fullName evidence="6">Peptide-N(4)-(N-acetyl-beta-glucosaminyl)asparagine amidase</fullName>
        <ecNumber evidence="5">3.5.1.52</ecNumber>
    </recommendedName>
    <alternativeName>
        <fullName evidence="16">N-glycanase 1</fullName>
    </alternativeName>
    <alternativeName>
        <fullName evidence="17">Peptide:N-glycanase</fullName>
    </alternativeName>
</protein>
<dbReference type="SUPFAM" id="SSF49785">
    <property type="entry name" value="Galactose-binding domain-like"/>
    <property type="match status" value="1"/>
</dbReference>
<dbReference type="InterPro" id="IPR050883">
    <property type="entry name" value="PNGase"/>
</dbReference>
<dbReference type="InterPro" id="IPR013087">
    <property type="entry name" value="Znf_C2H2_type"/>
</dbReference>
<dbReference type="GO" id="GO:0008270">
    <property type="term" value="F:zinc ion binding"/>
    <property type="evidence" value="ECO:0007669"/>
    <property type="project" value="UniProtKB-KW"/>
</dbReference>
<evidence type="ECO:0000256" key="10">
    <source>
        <dbReference type="ARBA" id="ARBA00022771"/>
    </source>
</evidence>
<comment type="cofactor">
    <cofactor evidence="2">
        <name>Zn(2+)</name>
        <dbReference type="ChEBI" id="CHEBI:29105"/>
    </cofactor>
</comment>
<evidence type="ECO:0000256" key="17">
    <source>
        <dbReference type="ARBA" id="ARBA00032901"/>
    </source>
</evidence>
<proteinExistence type="inferred from homology"/>
<comment type="caution">
    <text evidence="23">The sequence shown here is derived from an EMBL/GenBank/DDBJ whole genome shotgun (WGS) entry which is preliminary data.</text>
</comment>
<organism evidence="23 24">
    <name type="scientific">Dimorphilus gyrociliatus</name>
    <dbReference type="NCBI Taxonomy" id="2664684"/>
    <lineage>
        <taxon>Eukaryota</taxon>
        <taxon>Metazoa</taxon>
        <taxon>Spiralia</taxon>
        <taxon>Lophotrochozoa</taxon>
        <taxon>Annelida</taxon>
        <taxon>Polychaeta</taxon>
        <taxon>Polychaeta incertae sedis</taxon>
        <taxon>Dinophilidae</taxon>
        <taxon>Dimorphilus</taxon>
    </lineage>
</organism>
<evidence type="ECO:0000256" key="7">
    <source>
        <dbReference type="ARBA" id="ARBA00022490"/>
    </source>
</evidence>
<comment type="similarity">
    <text evidence="4 19">Belongs to the transglutaminase-like superfamily. PNGase family.</text>
</comment>
<evidence type="ECO:0000256" key="18">
    <source>
        <dbReference type="PROSITE-ProRule" id="PRU00042"/>
    </source>
</evidence>
<dbReference type="PANTHER" id="PTHR12143">
    <property type="entry name" value="PEPTIDE N-GLYCANASE PNGASE -RELATED"/>
    <property type="match status" value="1"/>
</dbReference>
<dbReference type="InterPro" id="IPR006588">
    <property type="entry name" value="Peptide_N_glycanase_PAW_dom"/>
</dbReference>
<evidence type="ECO:0000256" key="8">
    <source>
        <dbReference type="ARBA" id="ARBA00022723"/>
    </source>
</evidence>
<evidence type="ECO:0000256" key="15">
    <source>
        <dbReference type="ARBA" id="ARBA00024870"/>
    </source>
</evidence>
<dbReference type="Gene3D" id="3.30.160.60">
    <property type="entry name" value="Classic Zinc Finger"/>
    <property type="match status" value="3"/>
</dbReference>
<dbReference type="Gene3D" id="2.60.120.1020">
    <property type="entry name" value="Peptide N glycanase, PAW domain"/>
    <property type="match status" value="1"/>
</dbReference>
<dbReference type="GO" id="GO:0005829">
    <property type="term" value="C:cytosol"/>
    <property type="evidence" value="ECO:0007669"/>
    <property type="project" value="TreeGrafter"/>
</dbReference>
<keyword evidence="11" id="KW-0378">Hydrolase</keyword>
<dbReference type="SMART" id="SM00355">
    <property type="entry name" value="ZnF_C2H2"/>
    <property type="match status" value="3"/>
</dbReference>
<feature type="domain" description="PAW" evidence="22">
    <location>
        <begin position="397"/>
        <end position="598"/>
    </location>
</feature>
<evidence type="ECO:0000259" key="21">
    <source>
        <dbReference type="PROSITE" id="PS50157"/>
    </source>
</evidence>
<name>A0A7I8VLE9_9ANNE</name>
<accession>A0A7I8VLE9</accession>
<keyword evidence="7" id="KW-0963">Cytoplasm</keyword>
<dbReference type="EMBL" id="CAJFCJ010000006">
    <property type="protein sequence ID" value="CAD5116155.1"/>
    <property type="molecule type" value="Genomic_DNA"/>
</dbReference>
<reference evidence="23 24" key="1">
    <citation type="submission" date="2020-08" db="EMBL/GenBank/DDBJ databases">
        <authorList>
            <person name="Hejnol A."/>
        </authorList>
    </citation>
    <scope>NUCLEOTIDE SEQUENCE [LARGE SCALE GENOMIC DNA]</scope>
</reference>
<comment type="function">
    <text evidence="15">Specifically deglycosylates the denatured form of N-linked glycoproteins in the cytoplasm and assists their proteasome-mediated degradation. Cleaves the beta-aspartyl-glucosamine (GlcNAc) of the glycan and the amide side chain of Asn, converting Asn to Asp. Prefers proteins containing high-mannose over those bearing complex type oligosaccharides. Can recognize misfolded proteins in the endoplasmic reticulum that are exported to the cytosol to be destroyed and deglycosylate them, while it has no activity toward native proteins. Deglycosylation is a prerequisite for subsequent proteasome-mediated degradation of some, but not all, misfolded glycoproteins.</text>
</comment>
<sequence>MEESIRQLISNPRNVSLETVDILLQIGYNIIKHPQDEKYRKIRSGNKIIKEKVINVPGAKKCLFDMGFTETEEGYIFPQNGNLVALNRMIINLQNARLRISASVNQTTLIQNESQMYLELTRNLERMTIFEQVHKQDRARSVLPMETLIEDASKNFPGPPLFSNPEFRDVIIIFLLTWFKTSFFKWVDTLPCEICGGESVGGKAGVPTPEESKYMAQRVEIHTCKKCGHGTRFPRYNDPEKLLESRRGRCGEWANCFYLFLRTLGFEARFITDNQDHVWCEFFSIAQDRYIHVDPCENAFDLPLTYEKGWDKEQMYVFGFSHDDLQDVTWRYSNNHQAVLARRTQVREEWLAKTIHNIRINRWRTLLLTPGRKLVLQRRICKELFELMIEKATLDSEGQGRTSGSLAWRLSRGETGKRFRPYVIKPTEKEAKSKRIHLQYCPSKDEYRRLSDNSTVSGWREMLFECIDIFRKEEHDWKMVYLARVPGYDFGKISWKFDLRDVRGKIKEFNVKLIHKTFSDGEVTWSVKSDEDIQRIRTNVEDTNVNDFSKGRNRVTLTALLSEGQGDNAWQHAQLFRSSMSENIVLFDVETAAMDKEKTKLLIENAILCACRSTLEGDFKVDALVGVTLQSGEVVLINIKEKISENLEIHSPCTSSASTPSNSSYSIPNKRKQGLKRKINVGQEDDSSSDVECSSWNVQACGAPVFPSTDSRNDLENSNNNKAIIKPNVNSQLDLTEDRLIDDLLSGGKEASGQILKKIEKIKKEEPDDIMRDKNKPINNNNNREEWLCSNCHKSFATASLLDIHFKIHTGQKPYICDICLRSFSRKDMLVRHTLTHSDAKPFKCSHCNYGCKRRDHLTKHMNNVHGFKKVK</sequence>
<evidence type="ECO:0000313" key="24">
    <source>
        <dbReference type="Proteomes" id="UP000549394"/>
    </source>
</evidence>
<evidence type="ECO:0000256" key="4">
    <source>
        <dbReference type="ARBA" id="ARBA00009390"/>
    </source>
</evidence>
<feature type="compositionally biased region" description="Low complexity" evidence="20">
    <location>
        <begin position="651"/>
        <end position="666"/>
    </location>
</feature>
<dbReference type="PROSITE" id="PS00028">
    <property type="entry name" value="ZINC_FINGER_C2H2_1"/>
    <property type="match status" value="3"/>
</dbReference>
<comment type="subcellular location">
    <subcellularLocation>
        <location evidence="3">Cytoplasm</location>
    </subcellularLocation>
</comment>